<evidence type="ECO:0000313" key="11">
    <source>
        <dbReference type="EMBL" id="KAF0295370.1"/>
    </source>
</evidence>
<keyword evidence="8" id="KW-0732">Signal</keyword>
<dbReference type="InterPro" id="IPR029070">
    <property type="entry name" value="Chitinase_insertion_sf"/>
</dbReference>
<dbReference type="PROSITE" id="PS50940">
    <property type="entry name" value="CHIT_BIND_II"/>
    <property type="match status" value="1"/>
</dbReference>
<dbReference type="PANTHER" id="PTHR11177:SF360">
    <property type="entry name" value="CHITINASE 4-RELATED"/>
    <property type="match status" value="1"/>
</dbReference>
<dbReference type="Pfam" id="PF00704">
    <property type="entry name" value="Glyco_hydro_18"/>
    <property type="match status" value="1"/>
</dbReference>
<dbReference type="PROSITE" id="PS51257">
    <property type="entry name" value="PROKAR_LIPOPROTEIN"/>
    <property type="match status" value="1"/>
</dbReference>
<organism evidence="11 12">
    <name type="scientific">Amphibalanus amphitrite</name>
    <name type="common">Striped barnacle</name>
    <name type="synonym">Balanus amphitrite</name>
    <dbReference type="NCBI Taxonomy" id="1232801"/>
    <lineage>
        <taxon>Eukaryota</taxon>
        <taxon>Metazoa</taxon>
        <taxon>Ecdysozoa</taxon>
        <taxon>Arthropoda</taxon>
        <taxon>Crustacea</taxon>
        <taxon>Multicrustacea</taxon>
        <taxon>Cirripedia</taxon>
        <taxon>Thoracica</taxon>
        <taxon>Thoracicalcarea</taxon>
        <taxon>Balanomorpha</taxon>
        <taxon>Balanoidea</taxon>
        <taxon>Balanidae</taxon>
        <taxon>Amphibalaninae</taxon>
        <taxon>Amphibalanus</taxon>
    </lineage>
</organism>
<feature type="domain" description="Chitin-binding type-2" evidence="9">
    <location>
        <begin position="412"/>
        <end position="467"/>
    </location>
</feature>
<dbReference type="Proteomes" id="UP000440578">
    <property type="component" value="Unassembled WGS sequence"/>
</dbReference>
<evidence type="ECO:0000313" key="12">
    <source>
        <dbReference type="Proteomes" id="UP000440578"/>
    </source>
</evidence>
<evidence type="ECO:0000256" key="6">
    <source>
        <dbReference type="RuleBase" id="RU000489"/>
    </source>
</evidence>
<name>A0A6A4VVF4_AMPAM</name>
<dbReference type="GO" id="GO:0005576">
    <property type="term" value="C:extracellular region"/>
    <property type="evidence" value="ECO:0007669"/>
    <property type="project" value="InterPro"/>
</dbReference>
<dbReference type="GO" id="GO:0006032">
    <property type="term" value="P:chitin catabolic process"/>
    <property type="evidence" value="ECO:0007669"/>
    <property type="project" value="TreeGrafter"/>
</dbReference>
<keyword evidence="2" id="KW-0147">Chitin-binding</keyword>
<evidence type="ECO:0000256" key="1">
    <source>
        <dbReference type="ARBA" id="ARBA00009121"/>
    </source>
</evidence>
<evidence type="ECO:0000256" key="5">
    <source>
        <dbReference type="ARBA" id="ARBA00023295"/>
    </source>
</evidence>
<evidence type="ECO:0000256" key="3">
    <source>
        <dbReference type="ARBA" id="ARBA00022801"/>
    </source>
</evidence>
<keyword evidence="12" id="KW-1185">Reference proteome</keyword>
<dbReference type="AlphaFoldDB" id="A0A6A4VVF4"/>
<feature type="domain" description="GH18" evidence="10">
    <location>
        <begin position="20"/>
        <end position="379"/>
    </location>
</feature>
<evidence type="ECO:0000256" key="8">
    <source>
        <dbReference type="SAM" id="SignalP"/>
    </source>
</evidence>
<dbReference type="Pfam" id="PF01607">
    <property type="entry name" value="CBM_14"/>
    <property type="match status" value="1"/>
</dbReference>
<feature type="signal peptide" evidence="8">
    <location>
        <begin position="1"/>
        <end position="19"/>
    </location>
</feature>
<comment type="caution">
    <text evidence="11">The sequence shown here is derived from an EMBL/GenBank/DDBJ whole genome shotgun (WGS) entry which is preliminary data.</text>
</comment>
<dbReference type="SMART" id="SM00494">
    <property type="entry name" value="ChtBD2"/>
    <property type="match status" value="1"/>
</dbReference>
<dbReference type="SUPFAM" id="SSF51445">
    <property type="entry name" value="(Trans)glycosidases"/>
    <property type="match status" value="1"/>
</dbReference>
<dbReference type="InterPro" id="IPR036508">
    <property type="entry name" value="Chitin-bd_dom_sf"/>
</dbReference>
<evidence type="ECO:0000256" key="4">
    <source>
        <dbReference type="ARBA" id="ARBA00023157"/>
    </source>
</evidence>
<dbReference type="GO" id="GO:0005975">
    <property type="term" value="P:carbohydrate metabolic process"/>
    <property type="evidence" value="ECO:0007669"/>
    <property type="project" value="InterPro"/>
</dbReference>
<dbReference type="InterPro" id="IPR011583">
    <property type="entry name" value="Chitinase_II/V-like_cat"/>
</dbReference>
<evidence type="ECO:0000256" key="2">
    <source>
        <dbReference type="ARBA" id="ARBA00022669"/>
    </source>
</evidence>
<dbReference type="InterPro" id="IPR001223">
    <property type="entry name" value="Glyco_hydro18_cat"/>
</dbReference>
<proteinExistence type="inferred from homology"/>
<dbReference type="PANTHER" id="PTHR11177">
    <property type="entry name" value="CHITINASE"/>
    <property type="match status" value="1"/>
</dbReference>
<dbReference type="SUPFAM" id="SSF54556">
    <property type="entry name" value="Chitinase insertion domain"/>
    <property type="match status" value="1"/>
</dbReference>
<dbReference type="GO" id="GO:0004568">
    <property type="term" value="F:chitinase activity"/>
    <property type="evidence" value="ECO:0007669"/>
    <property type="project" value="TreeGrafter"/>
</dbReference>
<dbReference type="FunFam" id="3.10.50.10:FF:000001">
    <property type="entry name" value="Chitinase 3-like 1"/>
    <property type="match status" value="1"/>
</dbReference>
<dbReference type="Gene3D" id="3.10.50.10">
    <property type="match status" value="1"/>
</dbReference>
<keyword evidence="5 6" id="KW-0326">Glycosidase</keyword>
<dbReference type="Gene3D" id="3.20.20.80">
    <property type="entry name" value="Glycosidases"/>
    <property type="match status" value="2"/>
</dbReference>
<keyword evidence="4" id="KW-1015">Disulfide bond</keyword>
<keyword evidence="3 6" id="KW-0378">Hydrolase</keyword>
<dbReference type="InterPro" id="IPR002557">
    <property type="entry name" value="Chitin-bd_dom"/>
</dbReference>
<accession>A0A6A4VVF4</accession>
<evidence type="ECO:0000259" key="9">
    <source>
        <dbReference type="PROSITE" id="PS50940"/>
    </source>
</evidence>
<dbReference type="InterPro" id="IPR017853">
    <property type="entry name" value="GH"/>
</dbReference>
<dbReference type="PROSITE" id="PS01095">
    <property type="entry name" value="GH18_1"/>
    <property type="match status" value="1"/>
</dbReference>
<comment type="similarity">
    <text evidence="1">Belongs to the glycosyl hydrolase 18 family. Chitinase class II subfamily.</text>
</comment>
<sequence>MRVLSTVLLVLGAVGCVLGTEVICYWASWTSYRTGHGKVTVDDLDPTKCTIYIYAFATLDERTLTMQPFDIHLDIDQRGYERFVALKERNPRLRVLLALGGYNDSGPKYSRMLASRERRNKFVRRAVALLRQYGFDGLDLDYEYPTAADKPHFAKLVAELKRAFRPYDMWLSTATPATRERIDEGFDVPAIASEIDMIHVMAYDFHGSWESTADHHSPLLPRASDNGRGFDVETTVHHWLRRGAPAAKLALGVPLYGRSWTVPGPDKRPSVAAGTGPGRAGPYSREPGTLTYLEICEKIHDGWNAVQDPSGRAGPHAFSGDQWVGFDDPSTAARKTLFALSLGLGGMMVWDVGSEDVRDVCGGGPWPMLTAINAYLELAGSATAVSPTQRPAVTARPTQVTTVVNTGAGAGRFTCPRPNGLYPDPYSCRRFFFCQNGKAESTACPANTGWDSQIGACNWLYNIDCQD</sequence>
<dbReference type="GO" id="GO:0008061">
    <property type="term" value="F:chitin binding"/>
    <property type="evidence" value="ECO:0007669"/>
    <property type="project" value="UniProtKB-KW"/>
</dbReference>
<dbReference type="PROSITE" id="PS51910">
    <property type="entry name" value="GH18_2"/>
    <property type="match status" value="1"/>
</dbReference>
<feature type="region of interest" description="Disordered" evidence="7">
    <location>
        <begin position="264"/>
        <end position="285"/>
    </location>
</feature>
<gene>
    <name evidence="11" type="primary">CHIT1_4</name>
    <name evidence="11" type="ORF">FJT64_000616</name>
</gene>
<dbReference type="SUPFAM" id="SSF57625">
    <property type="entry name" value="Invertebrate chitin-binding proteins"/>
    <property type="match status" value="1"/>
</dbReference>
<dbReference type="EMBL" id="VIIS01001620">
    <property type="protein sequence ID" value="KAF0295370.1"/>
    <property type="molecule type" value="Genomic_DNA"/>
</dbReference>
<feature type="chain" id="PRO_5025343108" evidence="8">
    <location>
        <begin position="20"/>
        <end position="467"/>
    </location>
</feature>
<reference evidence="11 12" key="1">
    <citation type="submission" date="2019-07" db="EMBL/GenBank/DDBJ databases">
        <title>Draft genome assembly of a fouling barnacle, Amphibalanus amphitrite (Darwin, 1854): The first reference genome for Thecostraca.</title>
        <authorList>
            <person name="Kim W."/>
        </authorList>
    </citation>
    <scope>NUCLEOTIDE SEQUENCE [LARGE SCALE GENOMIC DNA]</scope>
    <source>
        <strain evidence="11">SNU_AA5</strain>
        <tissue evidence="11">Soma without cirri and trophi</tissue>
    </source>
</reference>
<evidence type="ECO:0000259" key="10">
    <source>
        <dbReference type="PROSITE" id="PS51910"/>
    </source>
</evidence>
<dbReference type="InterPro" id="IPR001579">
    <property type="entry name" value="Glyco_hydro_18_chit_AS"/>
</dbReference>
<protein>
    <submittedName>
        <fullName evidence="11">Chitotriosidase-1</fullName>
    </submittedName>
</protein>
<evidence type="ECO:0000256" key="7">
    <source>
        <dbReference type="SAM" id="MobiDB-lite"/>
    </source>
</evidence>
<dbReference type="OrthoDB" id="73875at2759"/>
<dbReference type="SMART" id="SM00636">
    <property type="entry name" value="Glyco_18"/>
    <property type="match status" value="1"/>
</dbReference>
<dbReference type="InterPro" id="IPR050314">
    <property type="entry name" value="Glycosyl_Hydrlase_18"/>
</dbReference>